<keyword evidence="2" id="KW-0812">Transmembrane</keyword>
<sequence length="1039" mass="119980">MKINSLYRVYGLILTFLFAYNLSTSGQERTYLFDAYNVNEGLAQGSITSIMQDEQGFIWMATNDGICRFDGYVFNEYRSNPSFTSSLPSKQSFIKNASRDVNLYNRYGLDGTKYFDLYQDHHHQLLVSHNNGISLYDRYQNVFRWVYKDTSNINSLERDFIHKFIILGEDTMAGNLWVWRPMMGLYVFDNTTFQLKHTIAYPPARVKENKFPTTVIKDDNHIWMHYEQGELIAMDLNTAHLNTYCIPTVGRNPVIKPLGNDTLLICSRNHITVFDKKRNKYTDLVYEQENYSHAKFVPQVIELDGNGNAWIGGNEGILIYNIGNNEVIKHIVSFNTFEVHSYNVVQTIFRDFDNNIWIGTDGDGVKKYSPHKKVFSLYRSPYISHNMAKAVYKHDDGRLYVGFEQDGLDIYDKSGRFLKRISNEYKPGVFPNDYLHAIGREDYDHLWFHFRQHVGLFDLETEKFHDYTAEILALGLPPQLDINPFIYKRPNGEVYFNYGEYLLKFTYKKNRYKAAIVHKFPGDALLCYFEDMAGHQFVGTRYGAFVKEGKDANWHMIPLPHGVEINSINKNANNQLLLATTRGLLILGSEYKILKHYNSFDYPTMPNDYTYGILLDDRDRIWISHNKGISQVNPLSDEIITYDYLDGLQSNEFNKGAYYKSIDGELFFGGANGVNGFYPRNFKNNNNVPVVLIKRLEVLDRPYKSDTSISFLHSVELPYNQNTIAIEFVPLEYTNPAKNRVQYKLEGLDDEWLQGNNAKVARYTNLKPGHYIFKVKACNNDGIWDNGFTQLEIIIKVPFWQTLWFRFLLLLLILGIAYYLSALYLDYKLRTEKLKLEKEQAVDQERARISSDMHDDLGSGLSTIRLLSEIAKRKIQDSSQTKEIERISEAAGELVDKMSEIIWAMNSSNDSLANLLAYMRSFAADFLEHAHIEHHFNMPETIPNIKLSGGTRRNIYLAVKETLHNVVKHAQASEVTIEVIVAKKLHISIRDNGKGFDPEKVRLFGNGLKNIQKRMQIVGGQAEITSQNGTMVNLEIPLI</sequence>
<evidence type="ECO:0000256" key="1">
    <source>
        <dbReference type="ARBA" id="ARBA00022553"/>
    </source>
</evidence>
<dbReference type="GO" id="GO:0046983">
    <property type="term" value="F:protein dimerization activity"/>
    <property type="evidence" value="ECO:0007669"/>
    <property type="project" value="InterPro"/>
</dbReference>
<dbReference type="CDD" id="cd16917">
    <property type="entry name" value="HATPase_UhpB-NarQ-NarX-like"/>
    <property type="match status" value="1"/>
</dbReference>
<dbReference type="Gene3D" id="1.20.5.1930">
    <property type="match status" value="1"/>
</dbReference>
<dbReference type="PROSITE" id="PS50109">
    <property type="entry name" value="HIS_KIN"/>
    <property type="match status" value="1"/>
</dbReference>
<keyword evidence="5" id="KW-1185">Reference proteome</keyword>
<dbReference type="InterPro" id="IPR013783">
    <property type="entry name" value="Ig-like_fold"/>
</dbReference>
<dbReference type="Gene3D" id="2.60.40.10">
    <property type="entry name" value="Immunoglobulins"/>
    <property type="match status" value="1"/>
</dbReference>
<dbReference type="RefSeq" id="WP_098194929.1">
    <property type="nucleotide sequence ID" value="NZ_CP023777.1"/>
</dbReference>
<dbReference type="InterPro" id="IPR015943">
    <property type="entry name" value="WD40/YVTN_repeat-like_dom_sf"/>
</dbReference>
<dbReference type="Gene3D" id="3.30.565.10">
    <property type="entry name" value="Histidine kinase-like ATPase, C-terminal domain"/>
    <property type="match status" value="1"/>
</dbReference>
<dbReference type="PANTHER" id="PTHR43547:SF2">
    <property type="entry name" value="HYBRID SIGNAL TRANSDUCTION HISTIDINE KINASE C"/>
    <property type="match status" value="1"/>
</dbReference>
<dbReference type="OrthoDB" id="9778366at2"/>
<dbReference type="Pfam" id="PF07495">
    <property type="entry name" value="Y_Y_Y"/>
    <property type="match status" value="1"/>
</dbReference>
<keyword evidence="1" id="KW-0597">Phosphoprotein</keyword>
<dbReference type="Pfam" id="PF07494">
    <property type="entry name" value="Reg_prop"/>
    <property type="match status" value="2"/>
</dbReference>
<evidence type="ECO:0000313" key="5">
    <source>
        <dbReference type="Proteomes" id="UP000220133"/>
    </source>
</evidence>
<evidence type="ECO:0000259" key="3">
    <source>
        <dbReference type="PROSITE" id="PS50109"/>
    </source>
</evidence>
<dbReference type="SUPFAM" id="SSF63829">
    <property type="entry name" value="Calcium-dependent phosphotriesterase"/>
    <property type="match status" value="1"/>
</dbReference>
<evidence type="ECO:0000256" key="2">
    <source>
        <dbReference type="SAM" id="Phobius"/>
    </source>
</evidence>
<feature type="domain" description="Histidine kinase" evidence="3">
    <location>
        <begin position="852"/>
        <end position="1039"/>
    </location>
</feature>
<dbReference type="Proteomes" id="UP000220133">
    <property type="component" value="Chromosome"/>
</dbReference>
<dbReference type="PANTHER" id="PTHR43547">
    <property type="entry name" value="TWO-COMPONENT HISTIDINE KINASE"/>
    <property type="match status" value="1"/>
</dbReference>
<dbReference type="GO" id="GO:0016020">
    <property type="term" value="C:membrane"/>
    <property type="evidence" value="ECO:0007669"/>
    <property type="project" value="InterPro"/>
</dbReference>
<dbReference type="InterPro" id="IPR003594">
    <property type="entry name" value="HATPase_dom"/>
</dbReference>
<dbReference type="KEGG" id="cbae:COR50_16075"/>
<dbReference type="InterPro" id="IPR011110">
    <property type="entry name" value="Reg_prop"/>
</dbReference>
<dbReference type="InterPro" id="IPR036890">
    <property type="entry name" value="HATPase_C_sf"/>
</dbReference>
<reference evidence="4 5" key="1">
    <citation type="submission" date="2017-10" db="EMBL/GenBank/DDBJ databases">
        <title>Paenichitinophaga pekingensis gen. nov., sp. nov., isolated from activated sludge.</title>
        <authorList>
            <person name="Jin D."/>
            <person name="Kong X."/>
            <person name="Deng Y."/>
            <person name="Bai Z."/>
        </authorList>
    </citation>
    <scope>NUCLEOTIDE SEQUENCE [LARGE SCALE GENOMIC DNA]</scope>
    <source>
        <strain evidence="4 5">13</strain>
    </source>
</reference>
<dbReference type="InterPro" id="IPR011712">
    <property type="entry name" value="Sig_transdc_His_kin_sub3_dim/P"/>
</dbReference>
<organism evidence="4 5">
    <name type="scientific">Chitinophaga caeni</name>
    <dbReference type="NCBI Taxonomy" id="2029983"/>
    <lineage>
        <taxon>Bacteria</taxon>
        <taxon>Pseudomonadati</taxon>
        <taxon>Bacteroidota</taxon>
        <taxon>Chitinophagia</taxon>
        <taxon>Chitinophagales</taxon>
        <taxon>Chitinophagaceae</taxon>
        <taxon>Chitinophaga</taxon>
    </lineage>
</organism>
<feature type="transmembrane region" description="Helical" evidence="2">
    <location>
        <begin position="803"/>
        <end position="825"/>
    </location>
</feature>
<dbReference type="Gene3D" id="2.130.10.10">
    <property type="entry name" value="YVTN repeat-like/Quinoprotein amine dehydrogenase"/>
    <property type="match status" value="3"/>
</dbReference>
<evidence type="ECO:0000313" key="4">
    <source>
        <dbReference type="EMBL" id="ATL48556.1"/>
    </source>
</evidence>
<name>A0A291QX58_9BACT</name>
<keyword evidence="2" id="KW-0472">Membrane</keyword>
<dbReference type="InterPro" id="IPR011123">
    <property type="entry name" value="Y_Y_Y"/>
</dbReference>
<dbReference type="InterPro" id="IPR005467">
    <property type="entry name" value="His_kinase_dom"/>
</dbReference>
<dbReference type="Pfam" id="PF02518">
    <property type="entry name" value="HATPase_c"/>
    <property type="match status" value="1"/>
</dbReference>
<protein>
    <recommendedName>
        <fullName evidence="3">Histidine kinase domain-containing protein</fullName>
    </recommendedName>
</protein>
<dbReference type="SMART" id="SM00387">
    <property type="entry name" value="HATPase_c"/>
    <property type="match status" value="1"/>
</dbReference>
<dbReference type="GO" id="GO:0000155">
    <property type="term" value="F:phosphorelay sensor kinase activity"/>
    <property type="evidence" value="ECO:0007669"/>
    <property type="project" value="InterPro"/>
</dbReference>
<dbReference type="EMBL" id="CP023777">
    <property type="protein sequence ID" value="ATL48556.1"/>
    <property type="molecule type" value="Genomic_DNA"/>
</dbReference>
<accession>A0A291QX58</accession>
<gene>
    <name evidence="4" type="ORF">COR50_16075</name>
</gene>
<dbReference type="SUPFAM" id="SSF55874">
    <property type="entry name" value="ATPase domain of HSP90 chaperone/DNA topoisomerase II/histidine kinase"/>
    <property type="match status" value="1"/>
</dbReference>
<dbReference type="CDD" id="cd00146">
    <property type="entry name" value="PKD"/>
    <property type="match status" value="1"/>
</dbReference>
<dbReference type="AlphaFoldDB" id="A0A291QX58"/>
<keyword evidence="2" id="KW-1133">Transmembrane helix</keyword>
<dbReference type="Pfam" id="PF07730">
    <property type="entry name" value="HisKA_3"/>
    <property type="match status" value="1"/>
</dbReference>
<proteinExistence type="predicted"/>